<keyword evidence="6" id="KW-1185">Reference proteome</keyword>
<feature type="region of interest" description="Disordered" evidence="3">
    <location>
        <begin position="21"/>
        <end position="81"/>
    </location>
</feature>
<feature type="compositionally biased region" description="Basic and acidic residues" evidence="3">
    <location>
        <begin position="21"/>
        <end position="30"/>
    </location>
</feature>
<dbReference type="AlphaFoldDB" id="A0A9W8HLX1"/>
<feature type="compositionally biased region" description="Basic and acidic residues" evidence="3">
    <location>
        <begin position="37"/>
        <end position="58"/>
    </location>
</feature>
<evidence type="ECO:0000256" key="2">
    <source>
        <dbReference type="ARBA" id="ARBA00023186"/>
    </source>
</evidence>
<dbReference type="GO" id="GO:0004419">
    <property type="term" value="F:hydroxymethylglutaryl-CoA lyase activity"/>
    <property type="evidence" value="ECO:0007669"/>
    <property type="project" value="UniProtKB-EC"/>
</dbReference>
<dbReference type="OrthoDB" id="1690618at2759"/>
<dbReference type="PANTHER" id="PTHR43999:SF1">
    <property type="entry name" value="DNAJ HOMOLOG SUBFAMILY C MEMBER 2"/>
    <property type="match status" value="1"/>
</dbReference>
<keyword evidence="1" id="KW-0963">Cytoplasm</keyword>
<dbReference type="GO" id="GO:0006450">
    <property type="term" value="P:regulation of translational fidelity"/>
    <property type="evidence" value="ECO:0007669"/>
    <property type="project" value="InterPro"/>
</dbReference>
<reference evidence="5" key="1">
    <citation type="submission" date="2022-07" db="EMBL/GenBank/DDBJ databases">
        <title>Phylogenomic reconstructions and comparative analyses of Kickxellomycotina fungi.</title>
        <authorList>
            <person name="Reynolds N.K."/>
            <person name="Stajich J.E."/>
            <person name="Barry K."/>
            <person name="Grigoriev I.V."/>
            <person name="Crous P."/>
            <person name="Smith M.E."/>
        </authorList>
    </citation>
    <scope>NUCLEOTIDE SEQUENCE</scope>
    <source>
        <strain evidence="5">NRRL 1565</strain>
    </source>
</reference>
<keyword evidence="5" id="KW-0456">Lyase</keyword>
<sequence>KEDNQRLRSLVDNALKADPRMARFKLEDKKKRNAKRNAREEDERKAREAKAAAEEAAKKAAASVAAQEEEEKKQRQQAHKLFKKEQRSLKILFKSANYFTGTETPSAAEITAATEKLDKILAAKKDINELAAVRTEIETAHAAGNGAAAVDQIVAGL</sequence>
<dbReference type="PANTHER" id="PTHR43999">
    <property type="entry name" value="DNAJ HOMOLOG SUBFAMILY C MEMBER 2"/>
    <property type="match status" value="1"/>
</dbReference>
<proteinExistence type="predicted"/>
<comment type="caution">
    <text evidence="5">The sequence shown here is derived from an EMBL/GenBank/DDBJ whole genome shotgun (WGS) entry which is preliminary data.</text>
</comment>
<dbReference type="Pfam" id="PF16717">
    <property type="entry name" value="RAC_head"/>
    <property type="match status" value="1"/>
</dbReference>
<feature type="non-terminal residue" evidence="5">
    <location>
        <position position="1"/>
    </location>
</feature>
<evidence type="ECO:0000256" key="1">
    <source>
        <dbReference type="ARBA" id="ARBA00022490"/>
    </source>
</evidence>
<dbReference type="Gene3D" id="1.10.8.840">
    <property type="entry name" value="Ribosome-associated complex head domain"/>
    <property type="match status" value="1"/>
</dbReference>
<keyword evidence="2" id="KW-0143">Chaperone</keyword>
<organism evidence="5 6">
    <name type="scientific">Coemansia guatemalensis</name>
    <dbReference type="NCBI Taxonomy" id="2761395"/>
    <lineage>
        <taxon>Eukaryota</taxon>
        <taxon>Fungi</taxon>
        <taxon>Fungi incertae sedis</taxon>
        <taxon>Zoopagomycota</taxon>
        <taxon>Kickxellomycotina</taxon>
        <taxon>Kickxellomycetes</taxon>
        <taxon>Kickxellales</taxon>
        <taxon>Kickxellaceae</taxon>
        <taxon>Coemansia</taxon>
    </lineage>
</organism>
<accession>A0A9W8HLX1</accession>
<dbReference type="EMBL" id="JANBUO010003383">
    <property type="protein sequence ID" value="KAJ2791113.1"/>
    <property type="molecule type" value="Genomic_DNA"/>
</dbReference>
<dbReference type="Proteomes" id="UP001140094">
    <property type="component" value="Unassembled WGS sequence"/>
</dbReference>
<evidence type="ECO:0000313" key="6">
    <source>
        <dbReference type="Proteomes" id="UP001140094"/>
    </source>
</evidence>
<dbReference type="InterPro" id="IPR042569">
    <property type="entry name" value="RAC_head_sf"/>
</dbReference>
<evidence type="ECO:0000256" key="3">
    <source>
        <dbReference type="SAM" id="MobiDB-lite"/>
    </source>
</evidence>
<dbReference type="GO" id="GO:0051083">
    <property type="term" value="P:'de novo' cotranslational protein folding"/>
    <property type="evidence" value="ECO:0007669"/>
    <property type="project" value="InterPro"/>
</dbReference>
<dbReference type="InterPro" id="IPR032003">
    <property type="entry name" value="RAC_head"/>
</dbReference>
<dbReference type="GO" id="GO:0005829">
    <property type="term" value="C:cytosol"/>
    <property type="evidence" value="ECO:0007669"/>
    <property type="project" value="TreeGrafter"/>
</dbReference>
<evidence type="ECO:0000313" key="5">
    <source>
        <dbReference type="EMBL" id="KAJ2791113.1"/>
    </source>
</evidence>
<dbReference type="InterPro" id="IPR044634">
    <property type="entry name" value="Zuotin/DnaJC2"/>
</dbReference>
<dbReference type="GO" id="GO:0043022">
    <property type="term" value="F:ribosome binding"/>
    <property type="evidence" value="ECO:0007669"/>
    <property type="project" value="InterPro"/>
</dbReference>
<protein>
    <submittedName>
        <fullName evidence="5">Zuotin</fullName>
        <ecNumber evidence="5">4.1.3.4</ecNumber>
    </submittedName>
</protein>
<name>A0A9W8HLX1_9FUNG</name>
<evidence type="ECO:0000259" key="4">
    <source>
        <dbReference type="Pfam" id="PF16717"/>
    </source>
</evidence>
<gene>
    <name evidence="5" type="primary">zuo1_1</name>
    <name evidence="5" type="ORF">H4R20_006906</name>
</gene>
<dbReference type="EC" id="4.1.3.4" evidence="5"/>
<dbReference type="GO" id="GO:0030544">
    <property type="term" value="F:Hsp70 protein binding"/>
    <property type="evidence" value="ECO:0007669"/>
    <property type="project" value="InterPro"/>
</dbReference>
<feature type="domain" description="Ribosome-associated complex head" evidence="4">
    <location>
        <begin position="72"/>
        <end position="155"/>
    </location>
</feature>